<gene>
    <name evidence="5" type="ORF">SAMN05421747_102169</name>
</gene>
<evidence type="ECO:0000259" key="3">
    <source>
        <dbReference type="PROSITE" id="PS50110"/>
    </source>
</evidence>
<dbReference type="GO" id="GO:0032993">
    <property type="term" value="C:protein-DNA complex"/>
    <property type="evidence" value="ECO:0007669"/>
    <property type="project" value="TreeGrafter"/>
</dbReference>
<dbReference type="InterPro" id="IPR001789">
    <property type="entry name" value="Sig_transdc_resp-reg_receiver"/>
</dbReference>
<dbReference type="PANTHER" id="PTHR48111">
    <property type="entry name" value="REGULATOR OF RPOS"/>
    <property type="match status" value="1"/>
</dbReference>
<dbReference type="AlphaFoldDB" id="A0A1I1F1W5"/>
<dbReference type="Proteomes" id="UP000199577">
    <property type="component" value="Unassembled WGS sequence"/>
</dbReference>
<reference evidence="5 6" key="1">
    <citation type="submission" date="2016-10" db="EMBL/GenBank/DDBJ databases">
        <authorList>
            <person name="de Groot N.N."/>
        </authorList>
    </citation>
    <scope>NUCLEOTIDE SEQUENCE [LARGE SCALE GENOMIC DNA]</scope>
    <source>
        <strain evidence="5 6">DSM 22900</strain>
    </source>
</reference>
<dbReference type="Gene3D" id="2.40.50.1020">
    <property type="entry name" value="LytTr DNA-binding domain"/>
    <property type="match status" value="1"/>
</dbReference>
<dbReference type="PROSITE" id="PS50110">
    <property type="entry name" value="RESPONSE_REGULATORY"/>
    <property type="match status" value="1"/>
</dbReference>
<dbReference type="OrthoDB" id="9787344at2"/>
<dbReference type="InterPro" id="IPR007492">
    <property type="entry name" value="LytTR_DNA-bd_dom"/>
</dbReference>
<proteinExistence type="predicted"/>
<dbReference type="Gene3D" id="3.40.50.2300">
    <property type="match status" value="1"/>
</dbReference>
<feature type="modified residue" description="4-aspartylphosphate" evidence="2">
    <location>
        <position position="55"/>
    </location>
</feature>
<dbReference type="GO" id="GO:0006355">
    <property type="term" value="P:regulation of DNA-templated transcription"/>
    <property type="evidence" value="ECO:0007669"/>
    <property type="project" value="TreeGrafter"/>
</dbReference>
<accession>A0A1I1F1W5</accession>
<dbReference type="RefSeq" id="WP_090971333.1">
    <property type="nucleotide sequence ID" value="NZ_FOLL01000002.1"/>
</dbReference>
<dbReference type="SMART" id="SM00448">
    <property type="entry name" value="REC"/>
    <property type="match status" value="1"/>
</dbReference>
<dbReference type="GO" id="GO:0000976">
    <property type="term" value="F:transcription cis-regulatory region binding"/>
    <property type="evidence" value="ECO:0007669"/>
    <property type="project" value="TreeGrafter"/>
</dbReference>
<dbReference type="SUPFAM" id="SSF52172">
    <property type="entry name" value="CheY-like"/>
    <property type="match status" value="1"/>
</dbReference>
<sequence length="253" mass="29054">MNILIIEDEVKTAKELKAMVERLDDRLRVVAILSSINASIEWLQHHPVPDLIFSDIQLADGLSFDIFHVADAGCPVIFCTAFDSYAIRAFEANGIDYLLKPIDEGKLEKSLRKYERLKHVMGGEPEMRRQMAALLKCIQPNYKNSLLVYRNEKIIPLKTSEVAFIHSAGGTVSAYTKGGRCYIIREVLDDLAPLLDPYRFFKANRQFIINRDVLVMAEHYFNRRLVLKLSVEVPERVIVSKLKAPEFLKWMEL</sequence>
<dbReference type="EMBL" id="FOLL01000002">
    <property type="protein sequence ID" value="SFB92932.1"/>
    <property type="molecule type" value="Genomic_DNA"/>
</dbReference>
<dbReference type="GO" id="GO:0000156">
    <property type="term" value="F:phosphorelay response regulator activity"/>
    <property type="evidence" value="ECO:0007669"/>
    <property type="project" value="TreeGrafter"/>
</dbReference>
<dbReference type="InterPro" id="IPR011006">
    <property type="entry name" value="CheY-like_superfamily"/>
</dbReference>
<dbReference type="STRING" id="623281.SAMN05421747_102169"/>
<evidence type="ECO:0000256" key="2">
    <source>
        <dbReference type="PROSITE-ProRule" id="PRU00169"/>
    </source>
</evidence>
<feature type="domain" description="Response regulatory" evidence="3">
    <location>
        <begin position="2"/>
        <end position="115"/>
    </location>
</feature>
<dbReference type="PANTHER" id="PTHR48111:SF69">
    <property type="entry name" value="RESPONSE REGULATOR RECEIVER"/>
    <property type="match status" value="1"/>
</dbReference>
<dbReference type="Pfam" id="PF00072">
    <property type="entry name" value="Response_reg"/>
    <property type="match status" value="1"/>
</dbReference>
<keyword evidence="2" id="KW-0597">Phosphoprotein</keyword>
<name>A0A1I1F1W5_9SPHI</name>
<dbReference type="PROSITE" id="PS50930">
    <property type="entry name" value="HTH_LYTTR"/>
    <property type="match status" value="1"/>
</dbReference>
<evidence type="ECO:0000259" key="4">
    <source>
        <dbReference type="PROSITE" id="PS50930"/>
    </source>
</evidence>
<evidence type="ECO:0000313" key="5">
    <source>
        <dbReference type="EMBL" id="SFB92932.1"/>
    </source>
</evidence>
<feature type="domain" description="HTH LytTR-type" evidence="4">
    <location>
        <begin position="146"/>
        <end position="253"/>
    </location>
</feature>
<dbReference type="SMART" id="SM00850">
    <property type="entry name" value="LytTR"/>
    <property type="match status" value="1"/>
</dbReference>
<dbReference type="InterPro" id="IPR039420">
    <property type="entry name" value="WalR-like"/>
</dbReference>
<dbReference type="Pfam" id="PF04397">
    <property type="entry name" value="LytTR"/>
    <property type="match status" value="1"/>
</dbReference>
<evidence type="ECO:0000256" key="1">
    <source>
        <dbReference type="ARBA" id="ARBA00023125"/>
    </source>
</evidence>
<evidence type="ECO:0000313" key="6">
    <source>
        <dbReference type="Proteomes" id="UP000199577"/>
    </source>
</evidence>
<protein>
    <submittedName>
        <fullName evidence="5">DNA-binding response regulator, LytR/AlgR family</fullName>
    </submittedName>
</protein>
<dbReference type="GO" id="GO:0005829">
    <property type="term" value="C:cytosol"/>
    <property type="evidence" value="ECO:0007669"/>
    <property type="project" value="TreeGrafter"/>
</dbReference>
<keyword evidence="1 5" id="KW-0238">DNA-binding</keyword>
<organism evidence="5 6">
    <name type="scientific">Parapedobacter composti</name>
    <dbReference type="NCBI Taxonomy" id="623281"/>
    <lineage>
        <taxon>Bacteria</taxon>
        <taxon>Pseudomonadati</taxon>
        <taxon>Bacteroidota</taxon>
        <taxon>Sphingobacteriia</taxon>
        <taxon>Sphingobacteriales</taxon>
        <taxon>Sphingobacteriaceae</taxon>
        <taxon>Parapedobacter</taxon>
    </lineage>
</organism>
<keyword evidence="6" id="KW-1185">Reference proteome</keyword>